<protein>
    <submittedName>
        <fullName evidence="4">Outer membrane chaperone Skp (OmpH)</fullName>
    </submittedName>
</protein>
<gene>
    <name evidence="4" type="ordered locus">Marky_1362</name>
</gene>
<keyword evidence="2 3" id="KW-0732">Signal</keyword>
<dbReference type="GO" id="GO:0051082">
    <property type="term" value="F:unfolded protein binding"/>
    <property type="evidence" value="ECO:0007669"/>
    <property type="project" value="InterPro"/>
</dbReference>
<dbReference type="InterPro" id="IPR005632">
    <property type="entry name" value="Chaperone_Skp"/>
</dbReference>
<dbReference type="Proteomes" id="UP000007030">
    <property type="component" value="Chromosome"/>
</dbReference>
<evidence type="ECO:0000256" key="3">
    <source>
        <dbReference type="SAM" id="SignalP"/>
    </source>
</evidence>
<comment type="similarity">
    <text evidence="1">Belongs to the Skp family.</text>
</comment>
<name>F2NLJ8_MARHT</name>
<feature type="chain" id="PRO_5003282720" evidence="3">
    <location>
        <begin position="26"/>
        <end position="166"/>
    </location>
</feature>
<dbReference type="STRING" id="869210.Marky_1362"/>
<dbReference type="KEGG" id="mhd:Marky_1362"/>
<proteinExistence type="inferred from homology"/>
<dbReference type="PANTHER" id="PTHR35089:SF1">
    <property type="entry name" value="CHAPERONE PROTEIN SKP"/>
    <property type="match status" value="1"/>
</dbReference>
<evidence type="ECO:0000313" key="5">
    <source>
        <dbReference type="Proteomes" id="UP000007030"/>
    </source>
</evidence>
<evidence type="ECO:0000313" key="4">
    <source>
        <dbReference type="EMBL" id="AEB12097.1"/>
    </source>
</evidence>
<dbReference type="EMBL" id="CP002630">
    <property type="protein sequence ID" value="AEB12097.1"/>
    <property type="molecule type" value="Genomic_DNA"/>
</dbReference>
<reference evidence="4 5" key="1">
    <citation type="journal article" date="2012" name="Stand. Genomic Sci.">
        <title>Complete genome sequence of the aerobic, heterotroph Marinithermus hydrothermalis type strain (T1(T)) from a deep-sea hydrothermal vent chimney.</title>
        <authorList>
            <person name="Copeland A."/>
            <person name="Gu W."/>
            <person name="Yasawong M."/>
            <person name="Lapidus A."/>
            <person name="Lucas S."/>
            <person name="Deshpande S."/>
            <person name="Pagani I."/>
            <person name="Tapia R."/>
            <person name="Cheng J.F."/>
            <person name="Goodwin L.A."/>
            <person name="Pitluck S."/>
            <person name="Liolios K."/>
            <person name="Ivanova N."/>
            <person name="Mavromatis K."/>
            <person name="Mikhailova N."/>
            <person name="Pati A."/>
            <person name="Chen A."/>
            <person name="Palaniappan K."/>
            <person name="Land M."/>
            <person name="Pan C."/>
            <person name="Brambilla E.M."/>
            <person name="Rohde M."/>
            <person name="Tindall B.J."/>
            <person name="Sikorski J."/>
            <person name="Goker M."/>
            <person name="Detter J.C."/>
            <person name="Bristow J."/>
            <person name="Eisen J.A."/>
            <person name="Markowitz V."/>
            <person name="Hugenholtz P."/>
            <person name="Kyrpides N.C."/>
            <person name="Klenk H.P."/>
            <person name="Woyke T."/>
        </authorList>
    </citation>
    <scope>NUCLEOTIDE SEQUENCE [LARGE SCALE GENOMIC DNA]</scope>
    <source>
        <strain evidence="5">DSM 14884 / JCM 11576 / T1</strain>
    </source>
</reference>
<accession>F2NLJ8</accession>
<dbReference type="SMART" id="SM00935">
    <property type="entry name" value="OmpH"/>
    <property type="match status" value="1"/>
</dbReference>
<dbReference type="GO" id="GO:0005829">
    <property type="term" value="C:cytosol"/>
    <property type="evidence" value="ECO:0007669"/>
    <property type="project" value="TreeGrafter"/>
</dbReference>
<evidence type="ECO:0000256" key="1">
    <source>
        <dbReference type="ARBA" id="ARBA00009091"/>
    </source>
</evidence>
<dbReference type="Pfam" id="PF03938">
    <property type="entry name" value="OmpH"/>
    <property type="match status" value="1"/>
</dbReference>
<organism evidence="4 5">
    <name type="scientific">Marinithermus hydrothermalis (strain DSM 14884 / JCM 11576 / T1)</name>
    <dbReference type="NCBI Taxonomy" id="869210"/>
    <lineage>
        <taxon>Bacteria</taxon>
        <taxon>Thermotogati</taxon>
        <taxon>Deinococcota</taxon>
        <taxon>Deinococci</taxon>
        <taxon>Thermales</taxon>
        <taxon>Thermaceae</taxon>
        <taxon>Marinithermus</taxon>
    </lineage>
</organism>
<dbReference type="AlphaFoldDB" id="F2NLJ8"/>
<dbReference type="eggNOG" id="COG2825">
    <property type="taxonomic scope" value="Bacteria"/>
</dbReference>
<dbReference type="Gene3D" id="3.30.910.20">
    <property type="entry name" value="Skp domain"/>
    <property type="match status" value="1"/>
</dbReference>
<sequence length="166" mass="18430">MASMKRVLISLPVLVAVLLAAIPMAQNAPAPQRVGFVDADRLIQAHPEFSKIQELRQQADAEIQPLLEQLQALDQKIQSGEATAKDRQDFDVLRQALNEANQKWQQRINEALKPITDDIDAAIAKVAPEQGFSVVMNRRVAAESNLVVFATPDTDLTELVIQELQR</sequence>
<dbReference type="HOGENOM" id="CLU_136142_0_0_0"/>
<dbReference type="PANTHER" id="PTHR35089">
    <property type="entry name" value="CHAPERONE PROTEIN SKP"/>
    <property type="match status" value="1"/>
</dbReference>
<dbReference type="GO" id="GO:0050821">
    <property type="term" value="P:protein stabilization"/>
    <property type="evidence" value="ECO:0007669"/>
    <property type="project" value="TreeGrafter"/>
</dbReference>
<feature type="signal peptide" evidence="3">
    <location>
        <begin position="1"/>
        <end position="25"/>
    </location>
</feature>
<dbReference type="SUPFAM" id="SSF111384">
    <property type="entry name" value="OmpH-like"/>
    <property type="match status" value="1"/>
</dbReference>
<keyword evidence="5" id="KW-1185">Reference proteome</keyword>
<evidence type="ECO:0000256" key="2">
    <source>
        <dbReference type="ARBA" id="ARBA00022729"/>
    </source>
</evidence>
<dbReference type="InterPro" id="IPR024930">
    <property type="entry name" value="Skp_dom_sf"/>
</dbReference>